<protein>
    <recommendedName>
        <fullName evidence="6">FtsK domain-containing protein</fullName>
    </recommendedName>
</protein>
<dbReference type="AlphaFoldDB" id="A0A382KEK3"/>
<dbReference type="EMBL" id="UINC01079954">
    <property type="protein sequence ID" value="SVC22446.1"/>
    <property type="molecule type" value="Genomic_DNA"/>
</dbReference>
<comment type="similarity">
    <text evidence="1">Belongs to the FtsK/SpoIIIE/SftA family.</text>
</comment>
<dbReference type="PANTHER" id="PTHR22683:SF41">
    <property type="entry name" value="DNA TRANSLOCASE FTSK"/>
    <property type="match status" value="1"/>
</dbReference>
<accession>A0A382KEK3</accession>
<feature type="domain" description="FtsK" evidence="6">
    <location>
        <begin position="348"/>
        <end position="421"/>
    </location>
</feature>
<dbReference type="PANTHER" id="PTHR22683">
    <property type="entry name" value="SPORULATION PROTEIN RELATED"/>
    <property type="match status" value="1"/>
</dbReference>
<feature type="region of interest" description="Disordered" evidence="5">
    <location>
        <begin position="156"/>
        <end position="176"/>
    </location>
</feature>
<dbReference type="InterPro" id="IPR050206">
    <property type="entry name" value="FtsK/SpoIIIE/SftA"/>
</dbReference>
<dbReference type="InterPro" id="IPR002543">
    <property type="entry name" value="FtsK_dom"/>
</dbReference>
<evidence type="ECO:0000256" key="2">
    <source>
        <dbReference type="ARBA" id="ARBA00022741"/>
    </source>
</evidence>
<organism evidence="7">
    <name type="scientific">marine metagenome</name>
    <dbReference type="NCBI Taxonomy" id="408172"/>
    <lineage>
        <taxon>unclassified sequences</taxon>
        <taxon>metagenomes</taxon>
        <taxon>ecological metagenomes</taxon>
    </lineage>
</organism>
<proteinExistence type="inferred from homology"/>
<dbReference type="Gene3D" id="3.30.980.40">
    <property type="match status" value="1"/>
</dbReference>
<feature type="non-terminal residue" evidence="7">
    <location>
        <position position="421"/>
    </location>
</feature>
<dbReference type="GO" id="GO:0005524">
    <property type="term" value="F:ATP binding"/>
    <property type="evidence" value="ECO:0007669"/>
    <property type="project" value="UniProtKB-KW"/>
</dbReference>
<evidence type="ECO:0000256" key="1">
    <source>
        <dbReference type="ARBA" id="ARBA00006474"/>
    </source>
</evidence>
<name>A0A382KEK3_9ZZZZ</name>
<dbReference type="SUPFAM" id="SSF52540">
    <property type="entry name" value="P-loop containing nucleoside triphosphate hydrolases"/>
    <property type="match status" value="1"/>
</dbReference>
<evidence type="ECO:0000256" key="5">
    <source>
        <dbReference type="SAM" id="MobiDB-lite"/>
    </source>
</evidence>
<evidence type="ECO:0000259" key="6">
    <source>
        <dbReference type="PROSITE" id="PS50901"/>
    </source>
</evidence>
<keyword evidence="2" id="KW-0547">Nucleotide-binding</keyword>
<dbReference type="Gene3D" id="3.40.50.300">
    <property type="entry name" value="P-loop containing nucleotide triphosphate hydrolases"/>
    <property type="match status" value="1"/>
</dbReference>
<dbReference type="PROSITE" id="PS50901">
    <property type="entry name" value="FTSK"/>
    <property type="match status" value="1"/>
</dbReference>
<gene>
    <name evidence="7" type="ORF">METZ01_LOCUS275300</name>
</gene>
<dbReference type="GO" id="GO:0003677">
    <property type="term" value="F:DNA binding"/>
    <property type="evidence" value="ECO:0007669"/>
    <property type="project" value="UniProtKB-KW"/>
</dbReference>
<keyword evidence="4" id="KW-0238">DNA-binding</keyword>
<evidence type="ECO:0000256" key="4">
    <source>
        <dbReference type="ARBA" id="ARBA00023125"/>
    </source>
</evidence>
<sequence length="421" mass="46866">KICLRGTRATIIACYLGIFATYRAISKLYSKVESQKSLADSHVLDQPSTINVPPELLSPHIRESEIIANVDDMRVEMEMDEDDNMIASESLTDEYSRETEKGLGYFVGVNRPEDDGANSDSVIDSTPNDDAQRFIQKDKSIIQKNGNKFNRLWSDDSVQEEDSIPKTSEKEKTKAADSWLKPDLKMLVNLEEGGISKEEIQQTSEIIKTTFAEYRIEVEVEKVRPGPTVTMYGIQPGWVRKYKRVRVKDKNGNPKLDSKGKPIIAQQEDNTRVSVDNILRREKDLSLALKTPSLRIETPVMGESLLGIEVPNPNPSLVSLRRVMESKKFLNLSNSAVLPVALGRGSDGEEVIFDLAKMPHLLIAGATGSGKSVCMNAIISCLTIEKTPSDLQMLLIDPKRVELTPYNGIPHLIAPVVIETD</sequence>
<dbReference type="InterPro" id="IPR027417">
    <property type="entry name" value="P-loop_NTPase"/>
</dbReference>
<dbReference type="InterPro" id="IPR041027">
    <property type="entry name" value="FtsK_alpha"/>
</dbReference>
<feature type="non-terminal residue" evidence="7">
    <location>
        <position position="1"/>
    </location>
</feature>
<evidence type="ECO:0000256" key="3">
    <source>
        <dbReference type="ARBA" id="ARBA00022840"/>
    </source>
</evidence>
<feature type="compositionally biased region" description="Basic and acidic residues" evidence="5">
    <location>
        <begin position="163"/>
        <end position="176"/>
    </location>
</feature>
<keyword evidence="3" id="KW-0067">ATP-binding</keyword>
<evidence type="ECO:0000313" key="7">
    <source>
        <dbReference type="EMBL" id="SVC22446.1"/>
    </source>
</evidence>
<dbReference type="Pfam" id="PF17854">
    <property type="entry name" value="FtsK_alpha"/>
    <property type="match status" value="1"/>
</dbReference>
<reference evidence="7" key="1">
    <citation type="submission" date="2018-05" db="EMBL/GenBank/DDBJ databases">
        <authorList>
            <person name="Lanie J.A."/>
            <person name="Ng W.-L."/>
            <person name="Kazmierczak K.M."/>
            <person name="Andrzejewski T.M."/>
            <person name="Davidsen T.M."/>
            <person name="Wayne K.J."/>
            <person name="Tettelin H."/>
            <person name="Glass J.I."/>
            <person name="Rusch D."/>
            <person name="Podicherti R."/>
            <person name="Tsui H.-C.T."/>
            <person name="Winkler M.E."/>
        </authorList>
    </citation>
    <scope>NUCLEOTIDE SEQUENCE</scope>
</reference>
<dbReference type="Pfam" id="PF01580">
    <property type="entry name" value="FtsK_SpoIIIE"/>
    <property type="match status" value="1"/>
</dbReference>